<reference evidence="1 2" key="1">
    <citation type="submission" date="2015-08" db="EMBL/GenBank/DDBJ databases">
        <title>Next Generation Sequencing and Analysis of the Genome of Puccinia sorghi L Schw, the Causal Agent of Maize Common Rust.</title>
        <authorList>
            <person name="Rochi L."/>
            <person name="Burguener G."/>
            <person name="Darino M."/>
            <person name="Turjanski A."/>
            <person name="Kreff E."/>
            <person name="Dieguez M.J."/>
            <person name="Sacco F."/>
        </authorList>
    </citation>
    <scope>NUCLEOTIDE SEQUENCE [LARGE SCALE GENOMIC DNA]</scope>
    <source>
        <strain evidence="1 2">RO10H11247</strain>
    </source>
</reference>
<dbReference type="STRING" id="27349.A0A0L6UG75"/>
<dbReference type="AlphaFoldDB" id="A0A0L6UG75"/>
<organism evidence="1 2">
    <name type="scientific">Puccinia sorghi</name>
    <dbReference type="NCBI Taxonomy" id="27349"/>
    <lineage>
        <taxon>Eukaryota</taxon>
        <taxon>Fungi</taxon>
        <taxon>Dikarya</taxon>
        <taxon>Basidiomycota</taxon>
        <taxon>Pucciniomycotina</taxon>
        <taxon>Pucciniomycetes</taxon>
        <taxon>Pucciniales</taxon>
        <taxon>Pucciniaceae</taxon>
        <taxon>Puccinia</taxon>
    </lineage>
</organism>
<dbReference type="OrthoDB" id="2153661at2759"/>
<dbReference type="Proteomes" id="UP000037035">
    <property type="component" value="Unassembled WGS sequence"/>
</dbReference>
<evidence type="ECO:0000313" key="1">
    <source>
        <dbReference type="EMBL" id="KNZ47528.1"/>
    </source>
</evidence>
<comment type="caution">
    <text evidence="1">The sequence shown here is derived from an EMBL/GenBank/DDBJ whole genome shotgun (WGS) entry which is preliminary data.</text>
</comment>
<gene>
    <name evidence="1" type="ORF">VP01_632g3</name>
</gene>
<evidence type="ECO:0000313" key="2">
    <source>
        <dbReference type="Proteomes" id="UP000037035"/>
    </source>
</evidence>
<proteinExistence type="predicted"/>
<sequence>MYLFAAHTIRRNLGLGPVGNPMRYNNMITYMQDFGYSEVSLRLTEDTHQHFPKKRFFLSILLFFGYKSQHLKFILHKEFKLLETFCLVILLFKCCDRESLLVSQKRQPSAISKKVRLFSCLMLNVIEEYRNESLNSKKALTQLEYSYLVSLCNSTRVVQLSESKEVVPRKCVCLLLLPYETSLVLQCTHCFRFAMEVSCSGSDWLRVASARAHRPGARIQQELFAPVDRHLPQEREREEIELITSHGRNSFPHTMETIHRLRIFPDVYPSIDPTADLKIKFTDNYLPDAIIQVLNSSNYKQEIKLLFLNQFSEYREFVMVERNYSIFSDALRVNTNYLLLLFVWEGLTEMLPLNLSL</sequence>
<dbReference type="EMBL" id="LAVV01011641">
    <property type="protein sequence ID" value="KNZ47528.1"/>
    <property type="molecule type" value="Genomic_DNA"/>
</dbReference>
<dbReference type="VEuPathDB" id="FungiDB:VP01_632g3"/>
<keyword evidence="2" id="KW-1185">Reference proteome</keyword>
<protein>
    <submittedName>
        <fullName evidence="1">Uncharacterized protein</fullName>
    </submittedName>
</protein>
<name>A0A0L6UG75_9BASI</name>
<accession>A0A0L6UG75</accession>